<evidence type="ECO:0000256" key="1">
    <source>
        <dbReference type="SAM" id="MobiDB-lite"/>
    </source>
</evidence>
<reference evidence="2" key="1">
    <citation type="submission" date="2014-09" db="EMBL/GenBank/DDBJ databases">
        <authorList>
            <person name="Magalhaes I.L.F."/>
            <person name="Oliveira U."/>
            <person name="Santos F.R."/>
            <person name="Vidigal T.H.D.A."/>
            <person name="Brescovit A.D."/>
            <person name="Santos A.J."/>
        </authorList>
    </citation>
    <scope>NUCLEOTIDE SEQUENCE</scope>
    <source>
        <tissue evidence="2">Shoot tissue taken approximately 20 cm above the soil surface</tissue>
    </source>
</reference>
<proteinExistence type="predicted"/>
<dbReference type="AlphaFoldDB" id="A0A0A9F3A4"/>
<evidence type="ECO:0000313" key="2">
    <source>
        <dbReference type="EMBL" id="JAE05674.1"/>
    </source>
</evidence>
<sequence>MISSAFGLSLYEIRHAATSGSFPVAICLLSTRRMETSMSMSMNHFSSNKDLTSLHTSSSSNR</sequence>
<accession>A0A0A9F3A4</accession>
<name>A0A0A9F3A4_ARUDO</name>
<reference evidence="2" key="2">
    <citation type="journal article" date="2015" name="Data Brief">
        <title>Shoot transcriptome of the giant reed, Arundo donax.</title>
        <authorList>
            <person name="Barrero R.A."/>
            <person name="Guerrero F.D."/>
            <person name="Moolhuijzen P."/>
            <person name="Goolsby J.A."/>
            <person name="Tidwell J."/>
            <person name="Bellgard S.E."/>
            <person name="Bellgard M.I."/>
        </authorList>
    </citation>
    <scope>NUCLEOTIDE SEQUENCE</scope>
    <source>
        <tissue evidence="2">Shoot tissue taken approximately 20 cm above the soil surface</tissue>
    </source>
</reference>
<organism evidence="2">
    <name type="scientific">Arundo donax</name>
    <name type="common">Giant reed</name>
    <name type="synonym">Donax arundinaceus</name>
    <dbReference type="NCBI Taxonomy" id="35708"/>
    <lineage>
        <taxon>Eukaryota</taxon>
        <taxon>Viridiplantae</taxon>
        <taxon>Streptophyta</taxon>
        <taxon>Embryophyta</taxon>
        <taxon>Tracheophyta</taxon>
        <taxon>Spermatophyta</taxon>
        <taxon>Magnoliopsida</taxon>
        <taxon>Liliopsida</taxon>
        <taxon>Poales</taxon>
        <taxon>Poaceae</taxon>
        <taxon>PACMAD clade</taxon>
        <taxon>Arundinoideae</taxon>
        <taxon>Arundineae</taxon>
        <taxon>Arundo</taxon>
    </lineage>
</organism>
<dbReference type="EMBL" id="GBRH01192222">
    <property type="protein sequence ID" value="JAE05674.1"/>
    <property type="molecule type" value="Transcribed_RNA"/>
</dbReference>
<protein>
    <submittedName>
        <fullName evidence="2">Uncharacterized protein</fullName>
    </submittedName>
</protein>
<feature type="region of interest" description="Disordered" evidence="1">
    <location>
        <begin position="43"/>
        <end position="62"/>
    </location>
</feature>